<accession>A0A9W7GF73</accession>
<evidence type="ECO:0000313" key="1">
    <source>
        <dbReference type="EMBL" id="GMI42294.1"/>
    </source>
</evidence>
<proteinExistence type="predicted"/>
<gene>
    <name evidence="1" type="ORF">TrCOL_g8593</name>
</gene>
<name>A0A9W7GF73_9STRA</name>
<reference evidence="2" key="1">
    <citation type="journal article" date="2023" name="Commun. Biol.">
        <title>Genome analysis of Parmales, the sister group of diatoms, reveals the evolutionary specialization of diatoms from phago-mixotrophs to photoautotrophs.</title>
        <authorList>
            <person name="Ban H."/>
            <person name="Sato S."/>
            <person name="Yoshikawa S."/>
            <person name="Yamada K."/>
            <person name="Nakamura Y."/>
            <person name="Ichinomiya M."/>
            <person name="Sato N."/>
            <person name="Blanc-Mathieu R."/>
            <person name="Endo H."/>
            <person name="Kuwata A."/>
            <person name="Ogata H."/>
        </authorList>
    </citation>
    <scope>NUCLEOTIDE SEQUENCE [LARGE SCALE GENOMIC DNA]</scope>
</reference>
<dbReference type="OrthoDB" id="44061at2759"/>
<dbReference type="Proteomes" id="UP001165065">
    <property type="component" value="Unassembled WGS sequence"/>
</dbReference>
<dbReference type="SUPFAM" id="SSF51316">
    <property type="entry name" value="Mss4-like"/>
    <property type="match status" value="1"/>
</dbReference>
<organism evidence="1 2">
    <name type="scientific">Triparma columacea</name>
    <dbReference type="NCBI Taxonomy" id="722753"/>
    <lineage>
        <taxon>Eukaryota</taxon>
        <taxon>Sar</taxon>
        <taxon>Stramenopiles</taxon>
        <taxon>Ochrophyta</taxon>
        <taxon>Bolidophyceae</taxon>
        <taxon>Parmales</taxon>
        <taxon>Triparmaceae</taxon>
        <taxon>Triparma</taxon>
    </lineage>
</organism>
<protein>
    <submittedName>
        <fullName evidence="1">Uncharacterized protein</fullName>
    </submittedName>
</protein>
<keyword evidence="2" id="KW-1185">Reference proteome</keyword>
<dbReference type="InterPro" id="IPR011057">
    <property type="entry name" value="Mss4-like_sf"/>
</dbReference>
<sequence length="146" mass="16512">MSKKRHGTSALPIQHDLRWGCDVQTADRICNHNRHYAEHSGYWKTTRFLKQESAASGVVDFYDSNSGKLLFQAPKSRTFAAFIKESTSHGWPSFRDSEVNWDEVRVLKNGEVVSLNGTHLGHNLPDKKGNRYCINLVSVAGRPLDN</sequence>
<dbReference type="Gene3D" id="2.170.150.20">
    <property type="entry name" value="Peptide methionine sulfoxide reductase"/>
    <property type="match status" value="1"/>
</dbReference>
<evidence type="ECO:0000313" key="2">
    <source>
        <dbReference type="Proteomes" id="UP001165065"/>
    </source>
</evidence>
<dbReference type="AlphaFoldDB" id="A0A9W7GF73"/>
<dbReference type="EMBL" id="BRYA01000169">
    <property type="protein sequence ID" value="GMI42294.1"/>
    <property type="molecule type" value="Genomic_DNA"/>
</dbReference>
<comment type="caution">
    <text evidence="1">The sequence shown here is derived from an EMBL/GenBank/DDBJ whole genome shotgun (WGS) entry which is preliminary data.</text>
</comment>